<dbReference type="Proteomes" id="UP000018141">
    <property type="component" value="Unassembled WGS sequence"/>
</dbReference>
<feature type="modified residue" description="FMN phosphoryl threonine" evidence="10">
    <location>
        <position position="151"/>
    </location>
</feature>
<dbReference type="GO" id="GO:0005886">
    <property type="term" value="C:plasma membrane"/>
    <property type="evidence" value="ECO:0007669"/>
    <property type="project" value="UniProtKB-SubCell"/>
</dbReference>
<keyword evidence="6 10" id="KW-1278">Translocase</keyword>
<name>R7AN21_9FIRM</name>
<keyword evidence="3 10" id="KW-0285">Flavoprotein</keyword>
<comment type="caution">
    <text evidence="11">The sequence shown here is derived from an EMBL/GenBank/DDBJ whole genome shotgun (WGS) entry which is preliminary data.</text>
</comment>
<keyword evidence="8 10" id="KW-1133">Transmembrane helix</keyword>
<dbReference type="GO" id="GO:0055085">
    <property type="term" value="P:transmembrane transport"/>
    <property type="evidence" value="ECO:0007669"/>
    <property type="project" value="InterPro"/>
</dbReference>
<evidence type="ECO:0000256" key="1">
    <source>
        <dbReference type="ARBA" id="ARBA00022448"/>
    </source>
</evidence>
<evidence type="ECO:0000256" key="8">
    <source>
        <dbReference type="ARBA" id="ARBA00022989"/>
    </source>
</evidence>
<keyword evidence="9 10" id="KW-0472">Membrane</keyword>
<feature type="transmembrane region" description="Helical" evidence="10">
    <location>
        <begin position="21"/>
        <end position="39"/>
    </location>
</feature>
<dbReference type="PANTHER" id="PTHR30578">
    <property type="entry name" value="ELECTRON TRANSPORT COMPLEX PROTEIN RNFD"/>
    <property type="match status" value="1"/>
</dbReference>
<keyword evidence="10" id="KW-1003">Cell membrane</keyword>
<evidence type="ECO:0000256" key="2">
    <source>
        <dbReference type="ARBA" id="ARBA00022553"/>
    </source>
</evidence>
<sequence length="319" mass="33875">MSDLFSVSTSPHVRSSQTTSSIMLDVLIALIPASVFGVYNFGLGALARIIISIAACVAIEAIYEYFMHKEITVGDFSAAVTGLLLALNVPVTLPIGMLIIGDAFAIIIVKMLFGGLGQNFMNPALGARCFLFISFAKWMSDFATDAYTGPTPLAILKGGEEAAGLAQPELLNMFLGSTAGTIGETSALAILIGAIYLLVKKIISPRIPVAYIASFAVFILIFAPGHQFDFMYMLKEICGGGLMLGAFFMATDYVTSPITPNGKIVFGIILGILTGLFRMFGANAEGVSFAIIFGNLLVPLIEKVTVPKSFGKKPEKEAK</sequence>
<evidence type="ECO:0000256" key="10">
    <source>
        <dbReference type="HAMAP-Rule" id="MF_00462"/>
    </source>
</evidence>
<comment type="cofactor">
    <cofactor evidence="10">
        <name>FMN</name>
        <dbReference type="ChEBI" id="CHEBI:58210"/>
    </cofactor>
</comment>
<dbReference type="EC" id="7.-.-.-" evidence="10"/>
<feature type="transmembrane region" description="Helical" evidence="10">
    <location>
        <begin position="262"/>
        <end position="281"/>
    </location>
</feature>
<evidence type="ECO:0000313" key="12">
    <source>
        <dbReference type="Proteomes" id="UP000018141"/>
    </source>
</evidence>
<evidence type="ECO:0000313" key="11">
    <source>
        <dbReference type="EMBL" id="CDD56909.1"/>
    </source>
</evidence>
<reference evidence="11" key="1">
    <citation type="submission" date="2012-11" db="EMBL/GenBank/DDBJ databases">
        <title>Dependencies among metagenomic species, viruses, plasmids and units of genetic variation.</title>
        <authorList>
            <person name="Nielsen H.B."/>
            <person name="Almeida M."/>
            <person name="Juncker A.S."/>
            <person name="Rasmussen S."/>
            <person name="Li J."/>
            <person name="Sunagawa S."/>
            <person name="Plichta D."/>
            <person name="Gautier L."/>
            <person name="Le Chatelier E."/>
            <person name="Peletier E."/>
            <person name="Bonde I."/>
            <person name="Nielsen T."/>
            <person name="Manichanh C."/>
            <person name="Arumugam M."/>
            <person name="Batto J."/>
            <person name="Santos M.B.Q.D."/>
            <person name="Blom N."/>
            <person name="Borruel N."/>
            <person name="Burgdorf K.S."/>
            <person name="Boumezbeur F."/>
            <person name="Casellas F."/>
            <person name="Dore J."/>
            <person name="Guarner F."/>
            <person name="Hansen T."/>
            <person name="Hildebrand F."/>
            <person name="Kaas R.S."/>
            <person name="Kennedy S."/>
            <person name="Kristiansen K."/>
            <person name="Kultima J.R."/>
            <person name="Leonard P."/>
            <person name="Levenez F."/>
            <person name="Lund O."/>
            <person name="Moumen B."/>
            <person name="Le Paslier D."/>
            <person name="Pons N."/>
            <person name="Pedersen O."/>
            <person name="Prifti E."/>
            <person name="Qin J."/>
            <person name="Raes J."/>
            <person name="Tap J."/>
            <person name="Tims S."/>
            <person name="Ussery D.W."/>
            <person name="Yamada T."/>
            <person name="MetaHit consortium"/>
            <person name="Renault P."/>
            <person name="Sicheritz-Ponten T."/>
            <person name="Bork P."/>
            <person name="Wang J."/>
            <person name="Brunak S."/>
            <person name="Ehrlich S.D."/>
        </authorList>
    </citation>
    <scope>NUCLEOTIDE SEQUENCE [LARGE SCALE GENOMIC DNA]</scope>
</reference>
<evidence type="ECO:0000256" key="3">
    <source>
        <dbReference type="ARBA" id="ARBA00022630"/>
    </source>
</evidence>
<feature type="transmembrane region" description="Helical" evidence="10">
    <location>
        <begin position="45"/>
        <end position="66"/>
    </location>
</feature>
<keyword evidence="7 10" id="KW-0249">Electron transport</keyword>
<gene>
    <name evidence="10" type="primary">rnfD</name>
    <name evidence="11" type="ORF">BN656_01302</name>
</gene>
<evidence type="ECO:0000256" key="4">
    <source>
        <dbReference type="ARBA" id="ARBA00022643"/>
    </source>
</evidence>
<comment type="subunit">
    <text evidence="10">The complex is composed of six subunits: RnfA, RnfB, RnfC, RnfD, RnfE and RnfG.</text>
</comment>
<keyword evidence="4 10" id="KW-0288">FMN</keyword>
<protein>
    <recommendedName>
        <fullName evidence="10">Ion-translocating oxidoreductase complex subunit D</fullName>
        <ecNumber evidence="10">7.-.-.-</ecNumber>
    </recommendedName>
    <alternativeName>
        <fullName evidence="10">Rnf electron transport complex subunit D</fullName>
    </alternativeName>
</protein>
<dbReference type="InterPro" id="IPR004338">
    <property type="entry name" value="NqrB/RnfD"/>
</dbReference>
<feature type="transmembrane region" description="Helical" evidence="10">
    <location>
        <begin position="120"/>
        <end position="139"/>
    </location>
</feature>
<evidence type="ECO:0000256" key="9">
    <source>
        <dbReference type="ARBA" id="ARBA00023136"/>
    </source>
</evidence>
<organism evidence="11 12">
    <name type="scientific">Bacteroides pectinophilus CAG:437</name>
    <dbReference type="NCBI Taxonomy" id="1263051"/>
    <lineage>
        <taxon>Bacteria</taxon>
        <taxon>Bacillati</taxon>
        <taxon>Bacillota</taxon>
        <taxon>Clostridia</taxon>
        <taxon>Eubacteriales</taxon>
    </lineage>
</organism>
<evidence type="ECO:0000256" key="7">
    <source>
        <dbReference type="ARBA" id="ARBA00022982"/>
    </source>
</evidence>
<evidence type="ECO:0000256" key="6">
    <source>
        <dbReference type="ARBA" id="ARBA00022967"/>
    </source>
</evidence>
<dbReference type="AlphaFoldDB" id="R7AN21"/>
<keyword evidence="5 10" id="KW-0812">Transmembrane</keyword>
<comment type="function">
    <text evidence="10">Part of a membrane-bound complex that couples electron transfer with translocation of ions across the membrane.</text>
</comment>
<dbReference type="GO" id="GO:0022900">
    <property type="term" value="P:electron transport chain"/>
    <property type="evidence" value="ECO:0007669"/>
    <property type="project" value="UniProtKB-UniRule"/>
</dbReference>
<keyword evidence="1 10" id="KW-0813">Transport</keyword>
<dbReference type="HAMAP" id="MF_00462">
    <property type="entry name" value="RsxD_RnfD"/>
    <property type="match status" value="1"/>
</dbReference>
<proteinExistence type="inferred from homology"/>
<dbReference type="Pfam" id="PF03116">
    <property type="entry name" value="NQR2_RnfD_RnfE"/>
    <property type="match status" value="1"/>
</dbReference>
<accession>R7AN21</accession>
<feature type="transmembrane region" description="Helical" evidence="10">
    <location>
        <begin position="206"/>
        <end position="224"/>
    </location>
</feature>
<dbReference type="InterPro" id="IPR011303">
    <property type="entry name" value="RnfD_bac"/>
</dbReference>
<feature type="transmembrane region" description="Helical" evidence="10">
    <location>
        <begin position="174"/>
        <end position="199"/>
    </location>
</feature>
<keyword evidence="2 10" id="KW-0597">Phosphoprotein</keyword>
<feature type="transmembrane region" description="Helical" evidence="10">
    <location>
        <begin position="73"/>
        <end position="89"/>
    </location>
</feature>
<comment type="similarity">
    <text evidence="10">Belongs to the NqrB/RnfD family.</text>
</comment>
<dbReference type="EMBL" id="CBHH010000038">
    <property type="protein sequence ID" value="CDD56909.1"/>
    <property type="molecule type" value="Genomic_DNA"/>
</dbReference>
<comment type="subcellular location">
    <subcellularLocation>
        <location evidence="10">Cell membrane</location>
        <topology evidence="10">Multi-pass membrane protein</topology>
    </subcellularLocation>
</comment>
<dbReference type="PANTHER" id="PTHR30578:SF0">
    <property type="entry name" value="ION-TRANSLOCATING OXIDOREDUCTASE COMPLEX SUBUNIT D"/>
    <property type="match status" value="1"/>
</dbReference>
<evidence type="ECO:0000256" key="5">
    <source>
        <dbReference type="ARBA" id="ARBA00022692"/>
    </source>
</evidence>